<sequence length="50" mass="5930">MVLQKTPNRKREIPIFIKITYGTNRQTNSRTIRFYSKTLCGTLRRAIRTS</sequence>
<gene>
    <name evidence="1" type="ORF">T190115A13A_20310</name>
</gene>
<evidence type="ECO:0000313" key="1">
    <source>
        <dbReference type="EMBL" id="CAL2107030.1"/>
    </source>
</evidence>
<accession>A0ABP1F9J2</accession>
<dbReference type="EMBL" id="CAXJRC010000022">
    <property type="protein sequence ID" value="CAL2107030.1"/>
    <property type="molecule type" value="Genomic_DNA"/>
</dbReference>
<organism evidence="1 2">
    <name type="scientific">Tenacibaculum vairaonense</name>
    <dbReference type="NCBI Taxonomy" id="3137860"/>
    <lineage>
        <taxon>Bacteria</taxon>
        <taxon>Pseudomonadati</taxon>
        <taxon>Bacteroidota</taxon>
        <taxon>Flavobacteriia</taxon>
        <taxon>Flavobacteriales</taxon>
        <taxon>Flavobacteriaceae</taxon>
        <taxon>Tenacibaculum</taxon>
    </lineage>
</organism>
<name>A0ABP1F9J2_9FLAO</name>
<evidence type="ECO:0000313" key="2">
    <source>
        <dbReference type="Proteomes" id="UP001497602"/>
    </source>
</evidence>
<reference evidence="1 2" key="1">
    <citation type="submission" date="2024-05" db="EMBL/GenBank/DDBJ databases">
        <authorList>
            <person name="Duchaud E."/>
        </authorList>
    </citation>
    <scope>NUCLEOTIDE SEQUENCE [LARGE SCALE GENOMIC DNA]</scope>
    <source>
        <strain evidence="1">Ena-SAMPLE-TAB-13-05-2024-13:56:06:370-140305</strain>
    </source>
</reference>
<keyword evidence="2" id="KW-1185">Reference proteome</keyword>
<comment type="caution">
    <text evidence="1">The sequence shown here is derived from an EMBL/GenBank/DDBJ whole genome shotgun (WGS) entry which is preliminary data.</text>
</comment>
<dbReference type="Proteomes" id="UP001497602">
    <property type="component" value="Unassembled WGS sequence"/>
</dbReference>
<proteinExistence type="predicted"/>
<protein>
    <submittedName>
        <fullName evidence="1">Uncharacterized protein</fullName>
    </submittedName>
</protein>